<feature type="compositionally biased region" description="Basic residues" evidence="1">
    <location>
        <begin position="207"/>
        <end position="218"/>
    </location>
</feature>
<organism evidence="2 3">
    <name type="scientific">Fusarium beomiforme</name>
    <dbReference type="NCBI Taxonomy" id="44412"/>
    <lineage>
        <taxon>Eukaryota</taxon>
        <taxon>Fungi</taxon>
        <taxon>Dikarya</taxon>
        <taxon>Ascomycota</taxon>
        <taxon>Pezizomycotina</taxon>
        <taxon>Sordariomycetes</taxon>
        <taxon>Hypocreomycetidae</taxon>
        <taxon>Hypocreales</taxon>
        <taxon>Nectriaceae</taxon>
        <taxon>Fusarium</taxon>
        <taxon>Fusarium burgessii species complex</taxon>
    </lineage>
</organism>
<dbReference type="Proteomes" id="UP000730481">
    <property type="component" value="Unassembled WGS sequence"/>
</dbReference>
<dbReference type="EMBL" id="PVQB02000232">
    <property type="protein sequence ID" value="KAF4340640.1"/>
    <property type="molecule type" value="Genomic_DNA"/>
</dbReference>
<evidence type="ECO:0000256" key="1">
    <source>
        <dbReference type="SAM" id="MobiDB-lite"/>
    </source>
</evidence>
<accession>A0A9P5AKX5</accession>
<evidence type="ECO:0000313" key="2">
    <source>
        <dbReference type="EMBL" id="KAF4340640.1"/>
    </source>
</evidence>
<evidence type="ECO:0000313" key="3">
    <source>
        <dbReference type="Proteomes" id="UP000730481"/>
    </source>
</evidence>
<keyword evidence="3" id="KW-1185">Reference proteome</keyword>
<feature type="compositionally biased region" description="Low complexity" evidence="1">
    <location>
        <begin position="153"/>
        <end position="165"/>
    </location>
</feature>
<gene>
    <name evidence="2" type="ORF">FBEOM_5424</name>
</gene>
<comment type="caution">
    <text evidence="2">The sequence shown here is derived from an EMBL/GenBank/DDBJ whole genome shotgun (WGS) entry which is preliminary data.</text>
</comment>
<dbReference type="AlphaFoldDB" id="A0A9P5AKX5"/>
<reference evidence="2" key="2">
    <citation type="submission" date="2020-02" db="EMBL/GenBank/DDBJ databases">
        <title>Identification and distribution of gene clusters putatively required for synthesis of sphingolipid metabolism inhibitors in phylogenetically diverse species of the filamentous fungus Fusarium.</title>
        <authorList>
            <person name="Kim H.-S."/>
            <person name="Busman M."/>
            <person name="Brown D.W."/>
            <person name="Divon H."/>
            <person name="Uhlig S."/>
            <person name="Proctor R.H."/>
        </authorList>
    </citation>
    <scope>NUCLEOTIDE SEQUENCE</scope>
    <source>
        <strain evidence="2">NRRL 25174</strain>
    </source>
</reference>
<sequence>MASITCRVIDPTFSAIQGIYASLNCKDHQGNIITRYESFSNDDGNIQYWFRLVPEDASTEPEPEIIDVLKFPAISMTFLPGIREPNFPWKSIHTELQLMTNGQHEFILILNEHSASYQLHHAISSPLEAQMEWERTIREHEMMAIDAQPDRSPSPLKLPSPIITPQASRGIKRKLTCEGDETTLDSNYIRSSKRRGVTRQNKNSGVVKRRSNAGSKRRMTPDTDDSL</sequence>
<name>A0A9P5AKX5_9HYPO</name>
<protein>
    <submittedName>
        <fullName evidence="2">Restless-like transposase</fullName>
    </submittedName>
</protein>
<dbReference type="OrthoDB" id="4761017at2759"/>
<reference evidence="2" key="1">
    <citation type="journal article" date="2017" name="Mycologia">
        <title>Fusarium algeriense, sp. nov., a novel toxigenic crown rot pathogen of durum wheat from Algeria is nested in the Fusarium burgessii species complex.</title>
        <authorList>
            <person name="Laraba I."/>
            <person name="Keddad A."/>
            <person name="Boureghda H."/>
            <person name="Abdallah N."/>
            <person name="Vaughan M.M."/>
            <person name="Proctor R.H."/>
            <person name="Busman M."/>
            <person name="O'Donnell K."/>
        </authorList>
    </citation>
    <scope>NUCLEOTIDE SEQUENCE</scope>
    <source>
        <strain evidence="2">NRRL 25174</strain>
    </source>
</reference>
<feature type="region of interest" description="Disordered" evidence="1">
    <location>
        <begin position="147"/>
        <end position="171"/>
    </location>
</feature>
<proteinExistence type="predicted"/>
<feature type="region of interest" description="Disordered" evidence="1">
    <location>
        <begin position="186"/>
        <end position="227"/>
    </location>
</feature>